<name>A0A4C1WUV9_EUMVA</name>
<feature type="compositionally biased region" description="Basic and acidic residues" evidence="1">
    <location>
        <begin position="116"/>
        <end position="126"/>
    </location>
</feature>
<sequence>MYRRSRPAVSARAPFYFADKTPGKYHTQETKGVRTSFSSNGQNLPPSPPRGQHGADAGSLRDTHAWSRARARSGEDPEYTYALLRVEICICAGRRATPTRSRAAVSAAQTTTFREQTARLSDRAARDAPPAPPAPLTGLRTDVPHGRF</sequence>
<feature type="region of interest" description="Disordered" evidence="1">
    <location>
        <begin position="16"/>
        <end position="74"/>
    </location>
</feature>
<dbReference type="Proteomes" id="UP000299102">
    <property type="component" value="Unassembled WGS sequence"/>
</dbReference>
<dbReference type="AlphaFoldDB" id="A0A4C1WUV9"/>
<gene>
    <name evidence="2" type="ORF">EVAR_36892_1</name>
</gene>
<comment type="caution">
    <text evidence="2">The sequence shown here is derived from an EMBL/GenBank/DDBJ whole genome shotgun (WGS) entry which is preliminary data.</text>
</comment>
<evidence type="ECO:0000313" key="2">
    <source>
        <dbReference type="EMBL" id="GBP54009.1"/>
    </source>
</evidence>
<dbReference type="EMBL" id="BGZK01000637">
    <property type="protein sequence ID" value="GBP54009.1"/>
    <property type="molecule type" value="Genomic_DNA"/>
</dbReference>
<evidence type="ECO:0000313" key="3">
    <source>
        <dbReference type="Proteomes" id="UP000299102"/>
    </source>
</evidence>
<reference evidence="2 3" key="1">
    <citation type="journal article" date="2019" name="Commun. Biol.">
        <title>The bagworm genome reveals a unique fibroin gene that provides high tensile strength.</title>
        <authorList>
            <person name="Kono N."/>
            <person name="Nakamura H."/>
            <person name="Ohtoshi R."/>
            <person name="Tomita M."/>
            <person name="Numata K."/>
            <person name="Arakawa K."/>
        </authorList>
    </citation>
    <scope>NUCLEOTIDE SEQUENCE [LARGE SCALE GENOMIC DNA]</scope>
</reference>
<feature type="region of interest" description="Disordered" evidence="1">
    <location>
        <begin position="99"/>
        <end position="148"/>
    </location>
</feature>
<organism evidence="2 3">
    <name type="scientific">Eumeta variegata</name>
    <name type="common">Bagworm moth</name>
    <name type="synonym">Eumeta japonica</name>
    <dbReference type="NCBI Taxonomy" id="151549"/>
    <lineage>
        <taxon>Eukaryota</taxon>
        <taxon>Metazoa</taxon>
        <taxon>Ecdysozoa</taxon>
        <taxon>Arthropoda</taxon>
        <taxon>Hexapoda</taxon>
        <taxon>Insecta</taxon>
        <taxon>Pterygota</taxon>
        <taxon>Neoptera</taxon>
        <taxon>Endopterygota</taxon>
        <taxon>Lepidoptera</taxon>
        <taxon>Glossata</taxon>
        <taxon>Ditrysia</taxon>
        <taxon>Tineoidea</taxon>
        <taxon>Psychidae</taxon>
        <taxon>Oiketicinae</taxon>
        <taxon>Eumeta</taxon>
    </lineage>
</organism>
<accession>A0A4C1WUV9</accession>
<feature type="compositionally biased region" description="Polar residues" evidence="1">
    <location>
        <begin position="33"/>
        <end position="44"/>
    </location>
</feature>
<evidence type="ECO:0000256" key="1">
    <source>
        <dbReference type="SAM" id="MobiDB-lite"/>
    </source>
</evidence>
<protein>
    <submittedName>
        <fullName evidence="2">Uncharacterized protein</fullName>
    </submittedName>
</protein>
<keyword evidence="3" id="KW-1185">Reference proteome</keyword>
<proteinExistence type="predicted"/>